<reference evidence="1 2" key="1">
    <citation type="submission" date="2017-08" db="EMBL/GenBank/DDBJ databases">
        <title>Mesorhizobium wenxinae sp. nov., a novel rhizobial species isolated from root nodules of chickpea (Cicer arietinum L.).</title>
        <authorList>
            <person name="Zhang J."/>
        </authorList>
    </citation>
    <scope>NUCLEOTIDE SEQUENCE [LARGE SCALE GENOMIC DNA]</scope>
    <source>
        <strain evidence="1 2">SDW018</strain>
    </source>
</reference>
<dbReference type="AlphaFoldDB" id="A0A271LBH2"/>
<sequence>MPSELERIIAELCGTPRSTDNPFAHPAFLRVVDYCKATYPNAGSKLWLTMAISDALRSLGIHFREATAKLEGALSPTAAAEALHLAFTAPTARRVHLCPLDWAENPPDVVFGRSSMRRFSEKELMDLAEADRIQRTFPSSKVDWKRLSRFHWLIVEEDIPLIAEPGARALPIMYKPLKRDLGAFLPHQGRFPEAVEEALFLMLLAPWEDWAEVPEVDWRGFRVPWIYTADRDLFVRMQAPPQDASLTWLPVAFTDVYGETHEEDQPAHYTLADEASGLPTMVNQSLWEDWLIASKTPLLAAPVAHFLVRAFLSDHIDEFLAHLMVVEASLGLKADYGPKQKGNLHNNLRPTDRMVRRIGKLLCDSVAGEEYRHLFDVRSNYVHGRQMGEISSADLKSARTMARKIAARLIQVAAHDTAATNREAYLVSLLD</sequence>
<proteinExistence type="predicted"/>
<dbReference type="Proteomes" id="UP000216442">
    <property type="component" value="Unassembled WGS sequence"/>
</dbReference>
<organism evidence="1 2">
    <name type="scientific">Mesorhizobium temperatum</name>
    <dbReference type="NCBI Taxonomy" id="241416"/>
    <lineage>
        <taxon>Bacteria</taxon>
        <taxon>Pseudomonadati</taxon>
        <taxon>Pseudomonadota</taxon>
        <taxon>Alphaproteobacteria</taxon>
        <taxon>Hyphomicrobiales</taxon>
        <taxon>Phyllobacteriaceae</taxon>
        <taxon>Mesorhizobium</taxon>
    </lineage>
</organism>
<evidence type="ECO:0000313" key="1">
    <source>
        <dbReference type="EMBL" id="PAQ05489.1"/>
    </source>
</evidence>
<evidence type="ECO:0000313" key="2">
    <source>
        <dbReference type="Proteomes" id="UP000216442"/>
    </source>
</evidence>
<dbReference type="RefSeq" id="WP_143747955.1">
    <property type="nucleotide sequence ID" value="NZ_NPKJ01000072.1"/>
</dbReference>
<gene>
    <name evidence="1" type="ORF">CIT26_30805</name>
</gene>
<dbReference type="EMBL" id="NPKJ01000072">
    <property type="protein sequence ID" value="PAQ05489.1"/>
    <property type="molecule type" value="Genomic_DNA"/>
</dbReference>
<protein>
    <recommendedName>
        <fullName evidence="3">Apea-like HEPN domain-containing protein</fullName>
    </recommendedName>
</protein>
<evidence type="ECO:0008006" key="3">
    <source>
        <dbReference type="Google" id="ProtNLM"/>
    </source>
</evidence>
<keyword evidence="2" id="KW-1185">Reference proteome</keyword>
<accession>A0A271LBH2</accession>
<dbReference type="OrthoDB" id="6792909at2"/>
<comment type="caution">
    <text evidence="1">The sequence shown here is derived from an EMBL/GenBank/DDBJ whole genome shotgun (WGS) entry which is preliminary data.</text>
</comment>
<name>A0A271LBH2_9HYPH</name>